<name>A0AAE0UNL5_9TELE</name>
<dbReference type="GO" id="GO:0008168">
    <property type="term" value="F:methyltransferase activity"/>
    <property type="evidence" value="ECO:0007669"/>
    <property type="project" value="InterPro"/>
</dbReference>
<feature type="domain" description="Alkylated DNA repair protein AlkB homologue 8 N-terminal" evidence="1">
    <location>
        <begin position="44"/>
        <end position="80"/>
    </location>
</feature>
<protein>
    <recommendedName>
        <fullName evidence="1">Alkylated DNA repair protein AlkB homologue 8 N-terminal domain-containing protein</fullName>
    </recommendedName>
</protein>
<reference evidence="2" key="1">
    <citation type="submission" date="2023-06" db="EMBL/GenBank/DDBJ databases">
        <title>Male Hemibagrus guttatus genome.</title>
        <authorList>
            <person name="Bian C."/>
        </authorList>
    </citation>
    <scope>NUCLEOTIDE SEQUENCE</scope>
    <source>
        <strain evidence="2">Male_cb2023</strain>
        <tissue evidence="2">Muscle</tissue>
    </source>
</reference>
<comment type="caution">
    <text evidence="2">The sequence shown here is derived from an EMBL/GenBank/DDBJ whole genome shotgun (WGS) entry which is preliminary data.</text>
</comment>
<dbReference type="AlphaFoldDB" id="A0AAE0UNL5"/>
<dbReference type="EMBL" id="JAUCMX010000023">
    <property type="protein sequence ID" value="KAK3512341.1"/>
    <property type="molecule type" value="Genomic_DNA"/>
</dbReference>
<proteinExistence type="predicted"/>
<dbReference type="Proteomes" id="UP001274896">
    <property type="component" value="Unassembled WGS sequence"/>
</dbReference>
<dbReference type="Pfam" id="PF09004">
    <property type="entry name" value="ALKBH8_N"/>
    <property type="match status" value="1"/>
</dbReference>
<gene>
    <name evidence="2" type="ORF">QTP70_005804</name>
</gene>
<sequence length="114" mass="13562">MEMIIDPRRKRKEQHTPVYIGETEVERVKTFKFLGTYISEDFIWSHNTQQLLRRSQQRLYFLRRLRKFGMSTGLLSNFYRYNKRVSGSVQHFSKRLTAVDLTDGVGEASAVIHY</sequence>
<evidence type="ECO:0000313" key="3">
    <source>
        <dbReference type="Proteomes" id="UP001274896"/>
    </source>
</evidence>
<keyword evidence="3" id="KW-1185">Reference proteome</keyword>
<organism evidence="2 3">
    <name type="scientific">Hemibagrus guttatus</name>
    <dbReference type="NCBI Taxonomy" id="175788"/>
    <lineage>
        <taxon>Eukaryota</taxon>
        <taxon>Metazoa</taxon>
        <taxon>Chordata</taxon>
        <taxon>Craniata</taxon>
        <taxon>Vertebrata</taxon>
        <taxon>Euteleostomi</taxon>
        <taxon>Actinopterygii</taxon>
        <taxon>Neopterygii</taxon>
        <taxon>Teleostei</taxon>
        <taxon>Ostariophysi</taxon>
        <taxon>Siluriformes</taxon>
        <taxon>Bagridae</taxon>
        <taxon>Hemibagrus</taxon>
    </lineage>
</organism>
<evidence type="ECO:0000313" key="2">
    <source>
        <dbReference type="EMBL" id="KAK3512341.1"/>
    </source>
</evidence>
<dbReference type="InterPro" id="IPR015095">
    <property type="entry name" value="AlkB_hom8_N"/>
</dbReference>
<evidence type="ECO:0000259" key="1">
    <source>
        <dbReference type="Pfam" id="PF09004"/>
    </source>
</evidence>
<accession>A0AAE0UNL5</accession>
<dbReference type="GO" id="GO:0016706">
    <property type="term" value="F:2-oxoglutarate-dependent dioxygenase activity"/>
    <property type="evidence" value="ECO:0007669"/>
    <property type="project" value="InterPro"/>
</dbReference>